<evidence type="ECO:0000256" key="4">
    <source>
        <dbReference type="ARBA" id="ARBA00023027"/>
    </source>
</evidence>
<dbReference type="InterPro" id="IPR023048">
    <property type="entry name" value="NADH:quinone_OxRdtase_FMN_depd"/>
</dbReference>
<dbReference type="InterPro" id="IPR029039">
    <property type="entry name" value="Flavoprotein-like_sf"/>
</dbReference>
<evidence type="ECO:0000256" key="2">
    <source>
        <dbReference type="ARBA" id="ARBA00022643"/>
    </source>
</evidence>
<sequence>MSSLLHIDASVSGTGSVSRRLSAAFAARWQAAHPRGAYVHRDLAVDPVPHITGATQAAAAVSDEARTPEQRAQWTISAPLVDELRAASTLLLGVPMYNFSIPSTLKAWLDRVIIPAHMVDPSTGRGVLSGKKVVVACARGGSYAPGTPRAPFDFQEPYLRAVLSLIGLDADLSFVHAELTMAAVMPQMAAFRGAAAESLDAALRAVEEHAVDVETSVA</sequence>
<dbReference type="EC" id="1.6.5.-" evidence="6"/>
<feature type="binding site" evidence="6">
    <location>
        <position position="10"/>
    </location>
    <ligand>
        <name>FMN</name>
        <dbReference type="ChEBI" id="CHEBI:58210"/>
    </ligand>
</feature>
<proteinExistence type="inferred from homology"/>
<dbReference type="GO" id="GO:0016652">
    <property type="term" value="F:oxidoreductase activity, acting on NAD(P)H as acceptor"/>
    <property type="evidence" value="ECO:0007669"/>
    <property type="project" value="UniProtKB-UniRule"/>
</dbReference>
<dbReference type="OrthoDB" id="9805013at2"/>
<dbReference type="InterPro" id="IPR050104">
    <property type="entry name" value="FMN-dep_NADH:Q_OxRdtase_AzoR1"/>
</dbReference>
<evidence type="ECO:0000256" key="3">
    <source>
        <dbReference type="ARBA" id="ARBA00023002"/>
    </source>
</evidence>
<dbReference type="PANTHER" id="PTHR43741:SF4">
    <property type="entry name" value="FMN-DEPENDENT NADH:QUINONE OXIDOREDUCTASE"/>
    <property type="match status" value="1"/>
</dbReference>
<dbReference type="PANTHER" id="PTHR43741">
    <property type="entry name" value="FMN-DEPENDENT NADH-AZOREDUCTASE 1"/>
    <property type="match status" value="1"/>
</dbReference>
<comment type="similarity">
    <text evidence="6">Belongs to the azoreductase type 1 family.</text>
</comment>
<accession>A0A563EK86</accession>
<organism evidence="8 9">
    <name type="scientific">Lentzea tibetensis</name>
    <dbReference type="NCBI Taxonomy" id="2591470"/>
    <lineage>
        <taxon>Bacteria</taxon>
        <taxon>Bacillati</taxon>
        <taxon>Actinomycetota</taxon>
        <taxon>Actinomycetes</taxon>
        <taxon>Pseudonocardiales</taxon>
        <taxon>Pseudonocardiaceae</taxon>
        <taxon>Lentzea</taxon>
    </lineage>
</organism>
<evidence type="ECO:0000313" key="8">
    <source>
        <dbReference type="EMBL" id="TWP46944.1"/>
    </source>
</evidence>
<keyword evidence="9" id="KW-1185">Reference proteome</keyword>
<comment type="caution">
    <text evidence="8">The sequence shown here is derived from an EMBL/GenBank/DDBJ whole genome shotgun (WGS) entry which is preliminary data.</text>
</comment>
<dbReference type="RefSeq" id="WP_146358216.1">
    <property type="nucleotide sequence ID" value="NZ_VOBR01000028.1"/>
</dbReference>
<evidence type="ECO:0000256" key="5">
    <source>
        <dbReference type="ARBA" id="ARBA00048542"/>
    </source>
</evidence>
<dbReference type="EMBL" id="VOBR01000028">
    <property type="protein sequence ID" value="TWP46944.1"/>
    <property type="molecule type" value="Genomic_DNA"/>
</dbReference>
<comment type="function">
    <text evidence="6">Also exhibits azoreductase activity. Catalyzes the reductive cleavage of the azo bond in aromatic azo compounds to the corresponding amines.</text>
</comment>
<dbReference type="EC" id="1.7.1.17" evidence="6"/>
<comment type="cofactor">
    <cofactor evidence="6">
        <name>FMN</name>
        <dbReference type="ChEBI" id="CHEBI:58210"/>
    </cofactor>
    <text evidence="6">Binds 1 FMN per subunit.</text>
</comment>
<keyword evidence="4 6" id="KW-0520">NAD</keyword>
<feature type="domain" description="Flavodoxin-like fold" evidence="7">
    <location>
        <begin position="3"/>
        <end position="183"/>
    </location>
</feature>
<name>A0A563EK86_9PSEU</name>
<comment type="function">
    <text evidence="6">Quinone reductase that provides resistance to thiol-specific stress caused by electrophilic quinones.</text>
</comment>
<comment type="caution">
    <text evidence="6">Lacks conserved residue(s) required for the propagation of feature annotation.</text>
</comment>
<keyword evidence="3 6" id="KW-0560">Oxidoreductase</keyword>
<dbReference type="Gene3D" id="3.40.50.360">
    <property type="match status" value="1"/>
</dbReference>
<protein>
    <recommendedName>
        <fullName evidence="6">FMN dependent NADH:quinone oxidoreductase</fullName>
        <ecNumber evidence="6">1.6.5.-</ecNumber>
    </recommendedName>
    <alternativeName>
        <fullName evidence="6">Azo-dye reductase</fullName>
    </alternativeName>
    <alternativeName>
        <fullName evidence="6">FMN-dependent NADH-azo compound oxidoreductase</fullName>
    </alternativeName>
    <alternativeName>
        <fullName evidence="6">FMN-dependent NADH-azoreductase</fullName>
        <ecNumber evidence="6">1.7.1.17</ecNumber>
    </alternativeName>
</protein>
<dbReference type="HAMAP" id="MF_01216">
    <property type="entry name" value="Azoreductase_type1"/>
    <property type="match status" value="1"/>
</dbReference>
<dbReference type="SUPFAM" id="SSF52218">
    <property type="entry name" value="Flavoproteins"/>
    <property type="match status" value="1"/>
</dbReference>
<evidence type="ECO:0000256" key="1">
    <source>
        <dbReference type="ARBA" id="ARBA00022630"/>
    </source>
</evidence>
<dbReference type="Proteomes" id="UP000316639">
    <property type="component" value="Unassembled WGS sequence"/>
</dbReference>
<comment type="subunit">
    <text evidence="6">Homodimer.</text>
</comment>
<gene>
    <name evidence="6" type="primary">azoR</name>
    <name evidence="8" type="ORF">FKR81_33340</name>
</gene>
<evidence type="ECO:0000256" key="6">
    <source>
        <dbReference type="HAMAP-Rule" id="MF_01216"/>
    </source>
</evidence>
<feature type="binding site" evidence="6">
    <location>
        <begin position="96"/>
        <end position="99"/>
    </location>
    <ligand>
        <name>FMN</name>
        <dbReference type="ChEBI" id="CHEBI:58210"/>
    </ligand>
</feature>
<dbReference type="GO" id="GO:0016655">
    <property type="term" value="F:oxidoreductase activity, acting on NAD(P)H, quinone or similar compound as acceptor"/>
    <property type="evidence" value="ECO:0007669"/>
    <property type="project" value="InterPro"/>
</dbReference>
<feature type="binding site" evidence="6">
    <location>
        <begin position="16"/>
        <end position="18"/>
    </location>
    <ligand>
        <name>FMN</name>
        <dbReference type="ChEBI" id="CHEBI:58210"/>
    </ligand>
</feature>
<evidence type="ECO:0000259" key="7">
    <source>
        <dbReference type="Pfam" id="PF02525"/>
    </source>
</evidence>
<dbReference type="AlphaFoldDB" id="A0A563EK86"/>
<dbReference type="InterPro" id="IPR003680">
    <property type="entry name" value="Flavodoxin_fold"/>
</dbReference>
<keyword evidence="2 6" id="KW-0288">FMN</keyword>
<dbReference type="GO" id="GO:0009055">
    <property type="term" value="F:electron transfer activity"/>
    <property type="evidence" value="ECO:0007669"/>
    <property type="project" value="UniProtKB-UniRule"/>
</dbReference>
<comment type="catalytic activity">
    <reaction evidence="6">
        <text>2 a quinone + NADH + H(+) = 2 a 1,4-benzosemiquinone + NAD(+)</text>
        <dbReference type="Rhea" id="RHEA:65952"/>
        <dbReference type="ChEBI" id="CHEBI:15378"/>
        <dbReference type="ChEBI" id="CHEBI:57540"/>
        <dbReference type="ChEBI" id="CHEBI:57945"/>
        <dbReference type="ChEBI" id="CHEBI:132124"/>
        <dbReference type="ChEBI" id="CHEBI:134225"/>
    </reaction>
</comment>
<comment type="catalytic activity">
    <reaction evidence="5">
        <text>N,N-dimethyl-1,4-phenylenediamine + anthranilate + 2 NAD(+) = 2-(4-dimethylaminophenyl)diazenylbenzoate + 2 NADH + 2 H(+)</text>
        <dbReference type="Rhea" id="RHEA:55872"/>
        <dbReference type="ChEBI" id="CHEBI:15378"/>
        <dbReference type="ChEBI" id="CHEBI:15783"/>
        <dbReference type="ChEBI" id="CHEBI:16567"/>
        <dbReference type="ChEBI" id="CHEBI:57540"/>
        <dbReference type="ChEBI" id="CHEBI:57945"/>
        <dbReference type="ChEBI" id="CHEBI:71579"/>
        <dbReference type="EC" id="1.7.1.17"/>
    </reaction>
    <physiologicalReaction direction="right-to-left" evidence="5">
        <dbReference type="Rhea" id="RHEA:55874"/>
    </physiologicalReaction>
</comment>
<reference evidence="8 9" key="1">
    <citation type="submission" date="2019-07" db="EMBL/GenBank/DDBJ databases">
        <title>Lentzea xizangensis sp. nov., isolated from Qinghai-Tibetan Plateau Soils.</title>
        <authorList>
            <person name="Huang J."/>
        </authorList>
    </citation>
    <scope>NUCLEOTIDE SEQUENCE [LARGE SCALE GENOMIC DNA]</scope>
    <source>
        <strain evidence="8 9">FXJ1.1311</strain>
    </source>
</reference>
<dbReference type="GO" id="GO:0010181">
    <property type="term" value="F:FMN binding"/>
    <property type="evidence" value="ECO:0007669"/>
    <property type="project" value="UniProtKB-UniRule"/>
</dbReference>
<dbReference type="Pfam" id="PF02525">
    <property type="entry name" value="Flavodoxin_2"/>
    <property type="match status" value="1"/>
</dbReference>
<evidence type="ECO:0000313" key="9">
    <source>
        <dbReference type="Proteomes" id="UP000316639"/>
    </source>
</evidence>
<keyword evidence="1 6" id="KW-0285">Flavoprotein</keyword>